<organism evidence="1 2">
    <name type="scientific">Quercus rubra</name>
    <name type="common">Northern red oak</name>
    <name type="synonym">Quercus borealis</name>
    <dbReference type="NCBI Taxonomy" id="3512"/>
    <lineage>
        <taxon>Eukaryota</taxon>
        <taxon>Viridiplantae</taxon>
        <taxon>Streptophyta</taxon>
        <taxon>Embryophyta</taxon>
        <taxon>Tracheophyta</taxon>
        <taxon>Spermatophyta</taxon>
        <taxon>Magnoliopsida</taxon>
        <taxon>eudicotyledons</taxon>
        <taxon>Gunneridae</taxon>
        <taxon>Pentapetalae</taxon>
        <taxon>rosids</taxon>
        <taxon>fabids</taxon>
        <taxon>Fagales</taxon>
        <taxon>Fagaceae</taxon>
        <taxon>Quercus</taxon>
    </lineage>
</organism>
<keyword evidence="2" id="KW-1185">Reference proteome</keyword>
<evidence type="ECO:0000313" key="2">
    <source>
        <dbReference type="Proteomes" id="UP001324115"/>
    </source>
</evidence>
<name>A0AAN7FDB2_QUERU</name>
<protein>
    <submittedName>
        <fullName evidence="1">Uncharacterized protein</fullName>
    </submittedName>
</protein>
<reference evidence="1 2" key="1">
    <citation type="journal article" date="2023" name="G3 (Bethesda)">
        <title>A haplotype-resolved chromosome-scale genome for Quercus rubra L. provides insights into the genetics of adaptive traits for red oak species.</title>
        <authorList>
            <person name="Kapoor B."/>
            <person name="Jenkins J."/>
            <person name="Schmutz J."/>
            <person name="Zhebentyayeva T."/>
            <person name="Kuelheim C."/>
            <person name="Coggeshall M."/>
            <person name="Heim C."/>
            <person name="Lasky J.R."/>
            <person name="Leites L."/>
            <person name="Islam-Faridi N."/>
            <person name="Romero-Severson J."/>
            <person name="DeLeo V.L."/>
            <person name="Lucas S.M."/>
            <person name="Lazic D."/>
            <person name="Gailing O."/>
            <person name="Carlson J."/>
            <person name="Staton M."/>
        </authorList>
    </citation>
    <scope>NUCLEOTIDE SEQUENCE [LARGE SCALE GENOMIC DNA]</scope>
    <source>
        <strain evidence="1">Pseudo-F2</strain>
    </source>
</reference>
<gene>
    <name evidence="1" type="ORF">RGQ29_020537</name>
</gene>
<accession>A0AAN7FDB2</accession>
<comment type="caution">
    <text evidence="1">The sequence shown here is derived from an EMBL/GenBank/DDBJ whole genome shotgun (WGS) entry which is preliminary data.</text>
</comment>
<dbReference type="PANTHER" id="PTHR48475:SF1">
    <property type="entry name" value="RNASE H TYPE-1 DOMAIN-CONTAINING PROTEIN"/>
    <property type="match status" value="1"/>
</dbReference>
<dbReference type="Proteomes" id="UP001324115">
    <property type="component" value="Unassembled WGS sequence"/>
</dbReference>
<dbReference type="EMBL" id="JAXUIC010000005">
    <property type="protein sequence ID" value="KAK4589999.1"/>
    <property type="molecule type" value="Genomic_DNA"/>
</dbReference>
<dbReference type="PANTHER" id="PTHR48475">
    <property type="entry name" value="RIBONUCLEASE H"/>
    <property type="match status" value="1"/>
</dbReference>
<evidence type="ECO:0000313" key="1">
    <source>
        <dbReference type="EMBL" id="KAK4589999.1"/>
    </source>
</evidence>
<dbReference type="AlphaFoldDB" id="A0AAN7FDB2"/>
<sequence>MVVTCKDWAEKLLVLPIEMKIQSLRVLLETKVLEEDWPKARYEQLALIDEKRSKAQYHAQGYQKRIARTFNKKVKPRNLKEGGLVLKVLRDKTFDLREKMKPRWFGPFIIKKIMSSDATRIIDLDRKEMLCPISMDRHRKYHI</sequence>
<proteinExistence type="predicted"/>